<dbReference type="Proteomes" id="UP000678679">
    <property type="component" value="Chromosome 1"/>
</dbReference>
<dbReference type="Pfam" id="PF13584">
    <property type="entry name" value="BatD"/>
    <property type="match status" value="2"/>
</dbReference>
<keyword evidence="1" id="KW-1133">Transmembrane helix</keyword>
<keyword evidence="1" id="KW-0812">Transmembrane</keyword>
<evidence type="ECO:0000256" key="1">
    <source>
        <dbReference type="SAM" id="Phobius"/>
    </source>
</evidence>
<accession>A0AAX1N7X2</accession>
<protein>
    <submittedName>
        <fullName evidence="2">BatD family protein</fullName>
    </submittedName>
</protein>
<keyword evidence="1" id="KW-0472">Membrane</keyword>
<dbReference type="EMBL" id="CP076132">
    <property type="protein sequence ID" value="QWG01998.1"/>
    <property type="molecule type" value="Genomic_DNA"/>
</dbReference>
<dbReference type="KEGG" id="fya:KMW28_20605"/>
<gene>
    <name evidence="2" type="ORF">KMW28_20605</name>
</gene>
<dbReference type="AlphaFoldDB" id="A0AAX1N7X2"/>
<dbReference type="RefSeq" id="WP_169665698.1">
    <property type="nucleotide sequence ID" value="NZ_CP076132.1"/>
</dbReference>
<evidence type="ECO:0000313" key="3">
    <source>
        <dbReference type="Proteomes" id="UP000678679"/>
    </source>
</evidence>
<dbReference type="PANTHER" id="PTHR40940">
    <property type="entry name" value="PROTEIN BATD-RELATED"/>
    <property type="match status" value="1"/>
</dbReference>
<keyword evidence="3" id="KW-1185">Reference proteome</keyword>
<dbReference type="InterPro" id="IPR025738">
    <property type="entry name" value="BatD"/>
</dbReference>
<dbReference type="PANTHER" id="PTHR40940:SF2">
    <property type="entry name" value="BATD"/>
    <property type="match status" value="1"/>
</dbReference>
<organism evidence="2 3">
    <name type="scientific">Flammeovirga yaeyamensis</name>
    <dbReference type="NCBI Taxonomy" id="367791"/>
    <lineage>
        <taxon>Bacteria</taxon>
        <taxon>Pseudomonadati</taxon>
        <taxon>Bacteroidota</taxon>
        <taxon>Cytophagia</taxon>
        <taxon>Cytophagales</taxon>
        <taxon>Flammeovirgaceae</taxon>
        <taxon>Flammeovirga</taxon>
    </lineage>
</organism>
<reference evidence="2 3" key="1">
    <citation type="submission" date="2021-05" db="EMBL/GenBank/DDBJ databases">
        <title>Comparative genomic studies on the polysaccharide-degrading batcterial strains of the Flammeovirga genus.</title>
        <authorList>
            <person name="Zewei F."/>
            <person name="Zheng Z."/>
            <person name="Yu L."/>
            <person name="Ruyue G."/>
            <person name="Yanhong M."/>
            <person name="Yuanyuan C."/>
            <person name="Jingyan G."/>
            <person name="Wenjun H."/>
        </authorList>
    </citation>
    <scope>NUCLEOTIDE SEQUENCE [LARGE SCALE GENOMIC DNA]</scope>
    <source>
        <strain evidence="2 3">NBRC:100898</strain>
    </source>
</reference>
<evidence type="ECO:0000313" key="2">
    <source>
        <dbReference type="EMBL" id="QWG01998.1"/>
    </source>
</evidence>
<name>A0AAX1N7X2_9BACT</name>
<proteinExistence type="predicted"/>
<feature type="transmembrane region" description="Helical" evidence="1">
    <location>
        <begin position="467"/>
        <end position="488"/>
    </location>
</feature>
<sequence>MKKYTYIIDNTFGLLKASLFALLFFVGGNVFAQTIELNIGKTDIGINESFEITLTVKNGRMNNYSEFPDIPGFRKGRPSSSSQTTIINGQVSTQQSVTQLYQPTKQGTFTLAAFTMKVGDKSKNHPGASIKVGKPVQRQTYDPFADFWGRGNSFDRNQDNQQFIDVKADAFYAVSTDKSSVYRGEGFKMDISFYIAISNQAELEFYKMDEQITNILKAVKPKNCWEENFNIESIRPQIITINGKSYRQYKIYEAMFYPLNTEDIVIPTTELEMVKYQVSKRQSFFGRERKEDREVFKSKGKTIRIKDLPDNPQKELSSVGNYRLREKLSDKQLKTGESVTLEFRVEGEGNINAIRQPNLSETDSLLFYPPSVSQSINRANGKVVGAKTFQYYIEPQEPGEYLLKDFISLSIFNPKTKKYQTLYPEGKIVVEGESLRNAQISKSDLGSFYDAMKNANNSLLFMDDTNWVKIILNIFVVITIGLTVFINVKKF</sequence>